<accession>A0A3D5QBP8</accession>
<comment type="caution">
    <text evidence="2">The sequence shown here is derived from an EMBL/GenBank/DDBJ whole genome shotgun (WGS) entry which is preliminary data.</text>
</comment>
<proteinExistence type="predicted"/>
<dbReference type="PANTHER" id="PTHR22916:SF3">
    <property type="entry name" value="UDP-GLCNAC:BETAGAL BETA-1,3-N-ACETYLGLUCOSAMINYLTRANSFERASE-LIKE PROTEIN 1"/>
    <property type="match status" value="1"/>
</dbReference>
<dbReference type="Proteomes" id="UP000262325">
    <property type="component" value="Unassembled WGS sequence"/>
</dbReference>
<dbReference type="InterPro" id="IPR001173">
    <property type="entry name" value="Glyco_trans_2-like"/>
</dbReference>
<name>A0A3D5QBP8_FLESI</name>
<dbReference type="Gene3D" id="3.90.550.10">
    <property type="entry name" value="Spore Coat Polysaccharide Biosynthesis Protein SpsA, Chain A"/>
    <property type="match status" value="1"/>
</dbReference>
<dbReference type="Pfam" id="PF00535">
    <property type="entry name" value="Glycos_transf_2"/>
    <property type="match status" value="1"/>
</dbReference>
<dbReference type="EMBL" id="DPPF01000111">
    <property type="protein sequence ID" value="HCW93153.1"/>
    <property type="molecule type" value="Genomic_DNA"/>
</dbReference>
<evidence type="ECO:0000259" key="1">
    <source>
        <dbReference type="Pfam" id="PF00535"/>
    </source>
</evidence>
<dbReference type="GO" id="GO:0016758">
    <property type="term" value="F:hexosyltransferase activity"/>
    <property type="evidence" value="ECO:0007669"/>
    <property type="project" value="UniProtKB-ARBA"/>
</dbReference>
<dbReference type="AlphaFoldDB" id="A0A3D5QBP8"/>
<dbReference type="PANTHER" id="PTHR22916">
    <property type="entry name" value="GLYCOSYLTRANSFERASE"/>
    <property type="match status" value="1"/>
</dbReference>
<reference evidence="2 3" key="1">
    <citation type="journal article" date="2018" name="Nat. Biotechnol.">
        <title>A standardized bacterial taxonomy based on genome phylogeny substantially revises the tree of life.</title>
        <authorList>
            <person name="Parks D.H."/>
            <person name="Chuvochina M."/>
            <person name="Waite D.W."/>
            <person name="Rinke C."/>
            <person name="Skarshewski A."/>
            <person name="Chaumeil P.A."/>
            <person name="Hugenholtz P."/>
        </authorList>
    </citation>
    <scope>NUCLEOTIDE SEQUENCE [LARGE SCALE GENOMIC DNA]</scope>
    <source>
        <strain evidence="2">UBA8672</strain>
    </source>
</reference>
<sequence length="325" mass="38068">MKISIAMATYNGEKYIQEQLDSFLIQTRLPDELIISDDCSTDKTLEICQTFAKRAPFEVKILKNTQNLGYAKNFENAMKNCGGNLIFLSDQDDVWFPEKIEKVLNIFSTNSAQLIVHDIEYCTQNLKPIGETKLKRSYMAVGTKILHTGMATALRSEFLKYCLPIPKNKYIAHDLWLSTCADLLNKKYILEEPLAYYRRHNNATSKDNMNYAKKTNKFYFFRLSLKNAFINNIERNIIINQEKINWLEDNKSKLITQSLLSENEYFYIKKKLLNNNEVNNQRLKIVSTKKRITRIIPALKLYIKGDYSYFNGIKSFIKDIFMKWT</sequence>
<evidence type="ECO:0000313" key="2">
    <source>
        <dbReference type="EMBL" id="HCW93153.1"/>
    </source>
</evidence>
<keyword evidence="2" id="KW-0808">Transferase</keyword>
<dbReference type="CDD" id="cd04196">
    <property type="entry name" value="GT_2_like_d"/>
    <property type="match status" value="1"/>
</dbReference>
<dbReference type="InterPro" id="IPR029044">
    <property type="entry name" value="Nucleotide-diphossugar_trans"/>
</dbReference>
<organism evidence="2 3">
    <name type="scientific">Flexistipes sinusarabici</name>
    <dbReference type="NCBI Taxonomy" id="2352"/>
    <lineage>
        <taxon>Bacteria</taxon>
        <taxon>Pseudomonadati</taxon>
        <taxon>Deferribacterota</taxon>
        <taxon>Deferribacteres</taxon>
        <taxon>Deferribacterales</taxon>
        <taxon>Flexistipitaceae</taxon>
        <taxon>Flexistipes</taxon>
    </lineage>
</organism>
<gene>
    <name evidence="2" type="ORF">DHM44_05685</name>
</gene>
<evidence type="ECO:0000313" key="3">
    <source>
        <dbReference type="Proteomes" id="UP000262325"/>
    </source>
</evidence>
<dbReference type="SUPFAM" id="SSF53448">
    <property type="entry name" value="Nucleotide-diphospho-sugar transferases"/>
    <property type="match status" value="1"/>
</dbReference>
<protein>
    <submittedName>
        <fullName evidence="2">Glycosyltransferase family 2 protein</fullName>
    </submittedName>
</protein>
<feature type="domain" description="Glycosyltransferase 2-like" evidence="1">
    <location>
        <begin position="4"/>
        <end position="134"/>
    </location>
</feature>